<proteinExistence type="predicted"/>
<evidence type="ECO:0000313" key="2">
    <source>
        <dbReference type="Proteomes" id="UP000829384"/>
    </source>
</evidence>
<organism evidence="1 2">
    <name type="scientific">Shewanella cutis</name>
    <dbReference type="NCBI Taxonomy" id="2766780"/>
    <lineage>
        <taxon>Bacteria</taxon>
        <taxon>Pseudomonadati</taxon>
        <taxon>Pseudomonadota</taxon>
        <taxon>Gammaproteobacteria</taxon>
        <taxon>Alteromonadales</taxon>
        <taxon>Shewanellaceae</taxon>
        <taxon>Shewanella</taxon>
    </lineage>
</organism>
<keyword evidence="2" id="KW-1185">Reference proteome</keyword>
<reference evidence="1 2" key="1">
    <citation type="submission" date="2020-08" db="EMBL/GenBank/DDBJ databases">
        <title>Whole genome sequence of Shewanella sp strain PS-2.</title>
        <authorList>
            <person name="Das S.K."/>
        </authorList>
    </citation>
    <scope>NUCLEOTIDE SEQUENCE [LARGE SCALE GENOMIC DNA]</scope>
    <source>
        <strain evidence="1 2">PS-2</strain>
    </source>
</reference>
<name>A0ABS9QRJ3_9GAMM</name>
<sequence length="115" mass="13481">MDDVTHQFRLSRTDLVEFIASETKQRDFAKDVAYANYADEFYEWWFEDWHPESPIFRKAFTSIEIEILEIFTKTWQTFDAELGENLSIDDLLANTTWAQIMGKAMLTLSALNNAT</sequence>
<comment type="caution">
    <text evidence="1">The sequence shown here is derived from an EMBL/GenBank/DDBJ whole genome shotgun (WGS) entry which is preliminary data.</text>
</comment>
<dbReference type="EMBL" id="JACSDI010000001">
    <property type="protein sequence ID" value="MCG9962954.1"/>
    <property type="molecule type" value="Genomic_DNA"/>
</dbReference>
<protein>
    <submittedName>
        <fullName evidence="1">Uncharacterized protein</fullName>
    </submittedName>
</protein>
<evidence type="ECO:0000313" key="1">
    <source>
        <dbReference type="EMBL" id="MCG9962954.1"/>
    </source>
</evidence>
<accession>A0ABS9QRJ3</accession>
<dbReference type="Proteomes" id="UP000829384">
    <property type="component" value="Unassembled WGS sequence"/>
</dbReference>
<dbReference type="RefSeq" id="WP_240129658.1">
    <property type="nucleotide sequence ID" value="NZ_JACSDI010000001.1"/>
</dbReference>
<gene>
    <name evidence="1" type="ORF">H9J30_03310</name>
</gene>